<dbReference type="PANTHER" id="PTHR38004:SF1">
    <property type="entry name" value="PROLINE-RICH PROTEIN 33"/>
    <property type="match status" value="1"/>
</dbReference>
<dbReference type="GeneTree" id="ENSGT00940000167812"/>
<feature type="region of interest" description="Disordered" evidence="1">
    <location>
        <begin position="549"/>
        <end position="572"/>
    </location>
</feature>
<feature type="region of interest" description="Disordered" evidence="1">
    <location>
        <begin position="428"/>
        <end position="447"/>
    </location>
</feature>
<dbReference type="InterPro" id="IPR028004">
    <property type="entry name" value="DUF4643"/>
</dbReference>
<feature type="compositionally biased region" description="Polar residues" evidence="1">
    <location>
        <begin position="704"/>
        <end position="715"/>
    </location>
</feature>
<dbReference type="STRING" id="8078.ENSFHEP00000007989"/>
<evidence type="ECO:0000256" key="1">
    <source>
        <dbReference type="SAM" id="MobiDB-lite"/>
    </source>
</evidence>
<feature type="region of interest" description="Disordered" evidence="1">
    <location>
        <begin position="917"/>
        <end position="958"/>
    </location>
</feature>
<feature type="compositionally biased region" description="Polar residues" evidence="1">
    <location>
        <begin position="562"/>
        <end position="572"/>
    </location>
</feature>
<feature type="compositionally biased region" description="Polar residues" evidence="1">
    <location>
        <begin position="943"/>
        <end position="953"/>
    </location>
</feature>
<name>A0A3Q2P6P6_FUNHE</name>
<sequence>MSVAYGSVHQLGLFSQQYPPPLLPKPGKDNVRLQKLLKRSAKKKASTQTSQSATPFRSSLSPVNEASPDLERSDHSTSPQTLEAPARLHNIQQPQRFTVRPLYQHVPSPYPHRAAFGRAASMSPTTVAVPSYSFSHHVTKMSSNTASNQVSKVLASTEHVGLPGDVKHLPPYSSVPDVNIPTAELKTFTESPASLKLVQYVGTPPSKIPSPGPTSLPIPIGQAVVRPLTVLTSFIKSKSPRPTFKATERSKSPKPMFEVPQIRMYTASTSYYETSRTPPVYDTAGLTAIGSTVPQGKTIAETKQDLLTASEIRGGKATTTAQPPLLDTDPGRKSPTSEIKRAVPTAEMKRVTPTSEIKRVTPTSEIKRAVPTAEIKTVTPTSEIKRVTPTSEIKRAIPTAEIKRITPTSEIKRATPTSEIKRITPNLETKRSTQTAENKATTPTSEVRVQTPTYEFLSSRSSAGRPKTPSYHITRATTPVFEISRPNPLLFAVSPITVDPERSRSPQTISTVNSSSASLNVKTTELSEMLLNGDVHSDMTAADNSIKQNIKKSKSESDLTRRVTSGSAVGSQRAITPTSVLTTQVVTSYQRPKTPTYEASRLLTTSPGYKKQKTSTSNISHVALNRPKTPDSHKSAYRGLTPTEYAAYGGIKTYSPAFGITTSVIATQDEVKAEKEVLKPTVEKQSTADLFKRQDTSKCEEKPTQSSEKSGSSVTVPVIVVSKPSESTGTMSKQDPSTAIAPVVAKQETTTTQEIPKTVDIFFEKQKGKTTVMTKTTEIIDPLPKSGDQDSLKAVKMLLSKVDVQTHEEKIISDMKADKSGVIEPKTPVITAKINHESSKSVSTVPTLPVKDPSTENKKKDNTEQCSADTSDKKGANDSPQAATSLLNVMQRTKGMKSKMSGWSRLKKHMVVEQEEPTFPEAGLQAEVPGQDQSEEKKLEEQLSGQDEQQTTPKDTDAPKATMMWDAVLFQMFSSKENIMHQIELNKSEEEKSEEKSDEQKEIPSFAFRLPVLLFSPRFDAKKLKEAASRPVTKISVVFEMGLIGRKGKEEEPKDFNRTARGFAAS</sequence>
<evidence type="ECO:0000313" key="2">
    <source>
        <dbReference type="Ensembl" id="ENSFHEP00000007989.1"/>
    </source>
</evidence>
<dbReference type="Proteomes" id="UP000265000">
    <property type="component" value="Unplaced"/>
</dbReference>
<accession>A0A3Q2P6P6</accession>
<feature type="compositionally biased region" description="Polar residues" evidence="1">
    <location>
        <begin position="432"/>
        <end position="447"/>
    </location>
</feature>
<organism evidence="2 3">
    <name type="scientific">Fundulus heteroclitus</name>
    <name type="common">Killifish</name>
    <name type="synonym">Mummichog</name>
    <dbReference type="NCBI Taxonomy" id="8078"/>
    <lineage>
        <taxon>Eukaryota</taxon>
        <taxon>Metazoa</taxon>
        <taxon>Chordata</taxon>
        <taxon>Craniata</taxon>
        <taxon>Vertebrata</taxon>
        <taxon>Euteleostomi</taxon>
        <taxon>Actinopterygii</taxon>
        <taxon>Neopterygii</taxon>
        <taxon>Teleostei</taxon>
        <taxon>Neoteleostei</taxon>
        <taxon>Acanthomorphata</taxon>
        <taxon>Ovalentaria</taxon>
        <taxon>Atherinomorphae</taxon>
        <taxon>Cyprinodontiformes</taxon>
        <taxon>Fundulidae</taxon>
        <taxon>Fundulus</taxon>
    </lineage>
</organism>
<feature type="compositionally biased region" description="Basic and acidic residues" evidence="1">
    <location>
        <begin position="853"/>
        <end position="863"/>
    </location>
</feature>
<feature type="compositionally biased region" description="Basic residues" evidence="1">
    <location>
        <begin position="35"/>
        <end position="45"/>
    </location>
</feature>
<dbReference type="Ensembl" id="ENSFHET00000002892.1">
    <property type="protein sequence ID" value="ENSFHEP00000007989.1"/>
    <property type="gene ID" value="ENSFHEG00000009155.1"/>
</dbReference>
<dbReference type="Pfam" id="PF15485">
    <property type="entry name" value="DUF4643"/>
    <property type="match status" value="1"/>
</dbReference>
<proteinExistence type="predicted"/>
<dbReference type="PANTHER" id="PTHR38004">
    <property type="entry name" value="PROLINE-RICH PROTEIN 33"/>
    <property type="match status" value="1"/>
</dbReference>
<protein>
    <submittedName>
        <fullName evidence="2">Mucin-3A-like</fullName>
    </submittedName>
</protein>
<reference evidence="2" key="1">
    <citation type="submission" date="2025-08" db="UniProtKB">
        <authorList>
            <consortium name="Ensembl"/>
        </authorList>
    </citation>
    <scope>IDENTIFICATION</scope>
</reference>
<dbReference type="AlphaFoldDB" id="A0A3Q2P6P6"/>
<feature type="region of interest" description="Disordered" evidence="1">
    <location>
        <begin position="313"/>
        <end position="337"/>
    </location>
</feature>
<feature type="compositionally biased region" description="Basic and acidic residues" evidence="1">
    <location>
        <begin position="690"/>
        <end position="703"/>
    </location>
</feature>
<feature type="region of interest" description="Disordered" evidence="1">
    <location>
        <begin position="833"/>
        <end position="881"/>
    </location>
</feature>
<evidence type="ECO:0000313" key="3">
    <source>
        <dbReference type="Proteomes" id="UP000265000"/>
    </source>
</evidence>
<feature type="region of interest" description="Disordered" evidence="1">
    <location>
        <begin position="688"/>
        <end position="716"/>
    </location>
</feature>
<feature type="region of interest" description="Disordered" evidence="1">
    <location>
        <begin position="15"/>
        <end position="89"/>
    </location>
</feature>
<reference evidence="2" key="2">
    <citation type="submission" date="2025-09" db="UniProtKB">
        <authorList>
            <consortium name="Ensembl"/>
        </authorList>
    </citation>
    <scope>IDENTIFICATION</scope>
</reference>
<feature type="compositionally biased region" description="Polar residues" evidence="1">
    <location>
        <begin position="47"/>
        <end position="64"/>
    </location>
</feature>
<keyword evidence="3" id="KW-1185">Reference proteome</keyword>